<feature type="transmembrane region" description="Helical" evidence="1">
    <location>
        <begin position="184"/>
        <end position="202"/>
    </location>
</feature>
<dbReference type="Proteomes" id="UP000309594">
    <property type="component" value="Unassembled WGS sequence"/>
</dbReference>
<comment type="caution">
    <text evidence="2">The sequence shown here is derived from an EMBL/GenBank/DDBJ whole genome shotgun (WGS) entry which is preliminary data.</text>
</comment>
<accession>A0A4U1GPQ4</accession>
<keyword evidence="1" id="KW-1133">Transmembrane helix</keyword>
<keyword evidence="1" id="KW-0812">Transmembrane</keyword>
<dbReference type="RefSeq" id="WP_136879371.1">
    <property type="nucleotide sequence ID" value="NZ_SWDX01000002.1"/>
</dbReference>
<organism evidence="2 3">
    <name type="scientific">Pedobacter hiemivivus</name>
    <dbReference type="NCBI Taxonomy" id="2530454"/>
    <lineage>
        <taxon>Bacteria</taxon>
        <taxon>Pseudomonadati</taxon>
        <taxon>Bacteroidota</taxon>
        <taxon>Sphingobacteriia</taxon>
        <taxon>Sphingobacteriales</taxon>
        <taxon>Sphingobacteriaceae</taxon>
        <taxon>Pedobacter</taxon>
    </lineage>
</organism>
<name>A0A4U1GPQ4_9SPHI</name>
<evidence type="ECO:0000313" key="2">
    <source>
        <dbReference type="EMBL" id="TKC63742.1"/>
    </source>
</evidence>
<keyword evidence="1" id="KW-0472">Membrane</keyword>
<sequence length="309" mass="36490">MPRYIQSFEQPQYVLFKSNVLPDSNYYEEDFRIHTFDSLLVVEVKQLETTRRPVKSDDYNKNLFLTSLDESLHNQMPKIESLMPPGKMTYLTLKAPNYEDSLRFKGGRLDGKFIRKNGDTTLIEGFYKNGIEDSIWTYREHANTVVTKKTFIKGETTQIQKFEGDRMIFSDRINTRADTITMKYIQLAVLTMLVILMIMLIVKNYRKTYPEAVPMKWGWKYFLCFLLPISVWLAQMGITVFITDHYSTPFDFIFNFIIIYLITLPLFIVTASWIKWRKEIDILWYCLLFALIYTIFLESQMLVALSSTV</sequence>
<feature type="transmembrane region" description="Helical" evidence="1">
    <location>
        <begin position="252"/>
        <end position="270"/>
    </location>
</feature>
<feature type="transmembrane region" description="Helical" evidence="1">
    <location>
        <begin position="222"/>
        <end position="246"/>
    </location>
</feature>
<reference evidence="2 3" key="1">
    <citation type="submission" date="2019-04" db="EMBL/GenBank/DDBJ databases">
        <title>Pedobacter sp. RP-1-16 sp. nov., isolated from Arctic soil.</title>
        <authorList>
            <person name="Dahal R.H."/>
            <person name="Kim D.-U."/>
        </authorList>
    </citation>
    <scope>NUCLEOTIDE SEQUENCE [LARGE SCALE GENOMIC DNA]</scope>
    <source>
        <strain evidence="2 3">RP-1-16</strain>
    </source>
</reference>
<dbReference type="AlphaFoldDB" id="A0A4U1GPQ4"/>
<proteinExistence type="predicted"/>
<evidence type="ECO:0000313" key="3">
    <source>
        <dbReference type="Proteomes" id="UP000309594"/>
    </source>
</evidence>
<evidence type="ECO:0000256" key="1">
    <source>
        <dbReference type="SAM" id="Phobius"/>
    </source>
</evidence>
<feature type="transmembrane region" description="Helical" evidence="1">
    <location>
        <begin position="282"/>
        <end position="305"/>
    </location>
</feature>
<gene>
    <name evidence="2" type="ORF">FBD94_05180</name>
</gene>
<protein>
    <submittedName>
        <fullName evidence="2">Uncharacterized protein</fullName>
    </submittedName>
</protein>
<dbReference type="EMBL" id="SWDX01000002">
    <property type="protein sequence ID" value="TKC63742.1"/>
    <property type="molecule type" value="Genomic_DNA"/>
</dbReference>